<evidence type="ECO:0000259" key="2">
    <source>
        <dbReference type="Pfam" id="PF01648"/>
    </source>
</evidence>
<keyword evidence="1" id="KW-0808">Transferase</keyword>
<organism evidence="3 4">
    <name type="scientific">Mycoplasmopsis californica</name>
    <dbReference type="NCBI Taxonomy" id="2113"/>
    <lineage>
        <taxon>Bacteria</taxon>
        <taxon>Bacillati</taxon>
        <taxon>Mycoplasmatota</taxon>
        <taxon>Mycoplasmoidales</taxon>
        <taxon>Metamycoplasmataceae</taxon>
        <taxon>Mycoplasmopsis</taxon>
    </lineage>
</organism>
<evidence type="ECO:0000313" key="4">
    <source>
        <dbReference type="Proteomes" id="UP000027088"/>
    </source>
</evidence>
<keyword evidence="4" id="KW-1185">Reference proteome</keyword>
<dbReference type="AlphaFoldDB" id="A0A059XWQ5"/>
<dbReference type="SUPFAM" id="SSF56214">
    <property type="entry name" value="4'-phosphopantetheinyl transferase"/>
    <property type="match status" value="1"/>
</dbReference>
<dbReference type="Pfam" id="PF01648">
    <property type="entry name" value="ACPS"/>
    <property type="match status" value="1"/>
</dbReference>
<dbReference type="InterPro" id="IPR008278">
    <property type="entry name" value="4-PPantetheinyl_Trfase_dom"/>
</dbReference>
<evidence type="ECO:0000313" key="3">
    <source>
        <dbReference type="EMBL" id="AIA29736.1"/>
    </source>
</evidence>
<dbReference type="RefSeq" id="WP_051604589.1">
    <property type="nucleotide sequence ID" value="NZ_AP018940.1"/>
</dbReference>
<protein>
    <submittedName>
        <fullName evidence="3">Holo-[acyl-carrier-protein] synthase</fullName>
    </submittedName>
</protein>
<dbReference type="Gene3D" id="3.90.470.20">
    <property type="entry name" value="4'-phosphopantetheinyl transferase domain"/>
    <property type="match status" value="1"/>
</dbReference>
<dbReference type="Proteomes" id="UP000027088">
    <property type="component" value="Chromosome"/>
</dbReference>
<dbReference type="InterPro" id="IPR037143">
    <property type="entry name" value="4-PPantetheinyl_Trfase_dom_sf"/>
</dbReference>
<dbReference type="eggNOG" id="COG0736">
    <property type="taxonomic scope" value="Bacteria"/>
</dbReference>
<dbReference type="KEGG" id="mcr:MCFN_03110"/>
<proteinExistence type="predicted"/>
<name>A0A059XWQ5_9BACT</name>
<accession>A0A059XWQ5</accession>
<gene>
    <name evidence="3" type="primary">acpS</name>
    <name evidence="3" type="ORF">MCFN_03110</name>
</gene>
<dbReference type="GO" id="GO:0000287">
    <property type="term" value="F:magnesium ion binding"/>
    <property type="evidence" value="ECO:0007669"/>
    <property type="project" value="InterPro"/>
</dbReference>
<sequence>MKIGLDATTIKRFKNMPKGFEKRFCHPNELLLLEKEKHKADFLASIWAIKEALFKADNNFADFRKIELKKDQHGWEHSDWNIATTNEGDLVIAVVVKKE</sequence>
<dbReference type="EMBL" id="CP007521">
    <property type="protein sequence ID" value="AIA29736.1"/>
    <property type="molecule type" value="Genomic_DNA"/>
</dbReference>
<dbReference type="GO" id="GO:0008897">
    <property type="term" value="F:holo-[acyl-carrier-protein] synthase activity"/>
    <property type="evidence" value="ECO:0007669"/>
    <property type="project" value="InterPro"/>
</dbReference>
<evidence type="ECO:0000256" key="1">
    <source>
        <dbReference type="ARBA" id="ARBA00022679"/>
    </source>
</evidence>
<feature type="domain" description="4'-phosphopantetheinyl transferase" evidence="2">
    <location>
        <begin position="3"/>
        <end position="74"/>
    </location>
</feature>
<reference evidence="3 4" key="1">
    <citation type="journal article" date="2014" name="Genome Announc.">
        <title>Complete Genome Sequence of the Bovine Mastitis Pathogen Mycoplasma californicum Strain ST-6T (ATCC 33461T).</title>
        <authorList>
            <person name="Calcutt M.J."/>
            <person name="Foecking M.F."/>
            <person name="Fox L.K."/>
        </authorList>
    </citation>
    <scope>NUCLEOTIDE SEQUENCE [LARGE SCALE GENOMIC DNA]</scope>
    <source>
        <strain evidence="3 4">ST-6</strain>
    </source>
</reference>